<dbReference type="AlphaFoldDB" id="A0A518BDY3"/>
<dbReference type="NCBIfam" id="TIGR00229">
    <property type="entry name" value="sensory_box"/>
    <property type="match status" value="1"/>
</dbReference>
<dbReference type="PROSITE" id="PS50110">
    <property type="entry name" value="RESPONSE_REGULATORY"/>
    <property type="match status" value="1"/>
</dbReference>
<evidence type="ECO:0000256" key="5">
    <source>
        <dbReference type="ARBA" id="ARBA00022741"/>
    </source>
</evidence>
<dbReference type="InterPro" id="IPR003594">
    <property type="entry name" value="HATPase_dom"/>
</dbReference>
<feature type="modified residue" description="4-aspartylphosphate" evidence="9">
    <location>
        <position position="567"/>
    </location>
</feature>
<evidence type="ECO:0000259" key="11">
    <source>
        <dbReference type="PROSITE" id="PS50110"/>
    </source>
</evidence>
<evidence type="ECO:0000256" key="9">
    <source>
        <dbReference type="PROSITE-ProRule" id="PRU00169"/>
    </source>
</evidence>
<evidence type="ECO:0000256" key="7">
    <source>
        <dbReference type="ARBA" id="ARBA00022840"/>
    </source>
</evidence>
<evidence type="ECO:0000313" key="14">
    <source>
        <dbReference type="Proteomes" id="UP000316921"/>
    </source>
</evidence>
<evidence type="ECO:0000259" key="12">
    <source>
        <dbReference type="PROSITE" id="PS50113"/>
    </source>
</evidence>
<dbReference type="InterPro" id="IPR035965">
    <property type="entry name" value="PAS-like_dom_sf"/>
</dbReference>
<dbReference type="RefSeq" id="WP_145061574.1">
    <property type="nucleotide sequence ID" value="NZ_CP036287.1"/>
</dbReference>
<dbReference type="CDD" id="cd17546">
    <property type="entry name" value="REC_hyHK_CKI1_RcsC-like"/>
    <property type="match status" value="1"/>
</dbReference>
<dbReference type="Pfam" id="PF02518">
    <property type="entry name" value="HATPase_c"/>
    <property type="match status" value="1"/>
</dbReference>
<dbReference type="InterPro" id="IPR011006">
    <property type="entry name" value="CheY-like_superfamily"/>
</dbReference>
<dbReference type="PROSITE" id="PS50109">
    <property type="entry name" value="HIS_KIN"/>
    <property type="match status" value="1"/>
</dbReference>
<evidence type="ECO:0000256" key="8">
    <source>
        <dbReference type="ARBA" id="ARBA00023012"/>
    </source>
</evidence>
<dbReference type="InterPro" id="IPR001789">
    <property type="entry name" value="Sig_transdc_resp-reg_receiver"/>
</dbReference>
<dbReference type="CDD" id="cd16922">
    <property type="entry name" value="HATPase_EvgS-ArcB-TorS-like"/>
    <property type="match status" value="1"/>
</dbReference>
<dbReference type="EMBL" id="CP036287">
    <property type="protein sequence ID" value="QDU65197.1"/>
    <property type="molecule type" value="Genomic_DNA"/>
</dbReference>
<protein>
    <recommendedName>
        <fullName evidence="2">histidine kinase</fullName>
        <ecNumber evidence="2">2.7.13.3</ecNumber>
    </recommendedName>
</protein>
<evidence type="ECO:0000313" key="13">
    <source>
        <dbReference type="EMBL" id="QDU65197.1"/>
    </source>
</evidence>
<dbReference type="PROSITE" id="PS50113">
    <property type="entry name" value="PAC"/>
    <property type="match status" value="1"/>
</dbReference>
<keyword evidence="6 13" id="KW-0418">Kinase</keyword>
<keyword evidence="8" id="KW-0902">Two-component regulatory system</keyword>
<keyword evidence="3 9" id="KW-0597">Phosphoprotein</keyword>
<dbReference type="SMART" id="SM00086">
    <property type="entry name" value="PAC"/>
    <property type="match status" value="1"/>
</dbReference>
<dbReference type="Gene3D" id="3.40.50.2300">
    <property type="match status" value="1"/>
</dbReference>
<dbReference type="CDD" id="cd00082">
    <property type="entry name" value="HisKA"/>
    <property type="match status" value="1"/>
</dbReference>
<dbReference type="SUPFAM" id="SSF55874">
    <property type="entry name" value="ATPase domain of HSP90 chaperone/DNA topoisomerase II/histidine kinase"/>
    <property type="match status" value="1"/>
</dbReference>
<feature type="domain" description="Response regulatory" evidence="11">
    <location>
        <begin position="518"/>
        <end position="634"/>
    </location>
</feature>
<keyword evidence="4 13" id="KW-0808">Transferase</keyword>
<evidence type="ECO:0000256" key="1">
    <source>
        <dbReference type="ARBA" id="ARBA00000085"/>
    </source>
</evidence>
<evidence type="ECO:0000256" key="2">
    <source>
        <dbReference type="ARBA" id="ARBA00012438"/>
    </source>
</evidence>
<dbReference type="GO" id="GO:0005524">
    <property type="term" value="F:ATP binding"/>
    <property type="evidence" value="ECO:0007669"/>
    <property type="project" value="UniProtKB-KW"/>
</dbReference>
<dbReference type="GO" id="GO:0000155">
    <property type="term" value="F:phosphorelay sensor kinase activity"/>
    <property type="evidence" value="ECO:0007669"/>
    <property type="project" value="InterPro"/>
</dbReference>
<dbReference type="PRINTS" id="PR00344">
    <property type="entry name" value="BCTRLSENSOR"/>
</dbReference>
<dbReference type="InterPro" id="IPR000014">
    <property type="entry name" value="PAS"/>
</dbReference>
<keyword evidence="5" id="KW-0547">Nucleotide-binding</keyword>
<keyword evidence="7" id="KW-0067">ATP-binding</keyword>
<dbReference type="SUPFAM" id="SSF55785">
    <property type="entry name" value="PYP-like sensor domain (PAS domain)"/>
    <property type="match status" value="1"/>
</dbReference>
<gene>
    <name evidence="13" type="primary">luxQ_1</name>
    <name evidence="13" type="ORF">Pla133_02610</name>
</gene>
<dbReference type="EC" id="2.7.13.3" evidence="2"/>
<dbReference type="InterPro" id="IPR003661">
    <property type="entry name" value="HisK_dim/P_dom"/>
</dbReference>
<dbReference type="InterPro" id="IPR004358">
    <property type="entry name" value="Sig_transdc_His_kin-like_C"/>
</dbReference>
<dbReference type="SMART" id="SM00091">
    <property type="entry name" value="PAS"/>
    <property type="match status" value="1"/>
</dbReference>
<dbReference type="Gene3D" id="1.10.287.130">
    <property type="match status" value="1"/>
</dbReference>
<dbReference type="SMART" id="SM00387">
    <property type="entry name" value="HATPase_c"/>
    <property type="match status" value="1"/>
</dbReference>
<keyword evidence="14" id="KW-1185">Reference proteome</keyword>
<dbReference type="KEGG" id="pbap:Pla133_02610"/>
<dbReference type="Pfam" id="PF08447">
    <property type="entry name" value="PAS_3"/>
    <property type="match status" value="1"/>
</dbReference>
<dbReference type="PANTHER" id="PTHR45339:SF1">
    <property type="entry name" value="HYBRID SIGNAL TRANSDUCTION HISTIDINE KINASE J"/>
    <property type="match status" value="1"/>
</dbReference>
<sequence length="638" mass="69191">MSRTSPFPLEPGPTSPPPIERIAWVEVPGRPLTAGAASLLRHLGGDPDSLETEELRLDDLLTPAGRRQVDEALARGGDSSEFTVQVGQVDLTLELRDSRWFDLSVHVVPDGDGPATCTATAVDLGAALNAEYALAQKTERLELVLEGTQLGMWDWNPQTGAVQFNERWAQMLGHDLSEIPFNLGSWQSRVHPDDLDACFADIQAHIEERTPAYENVHRMRHKDGSWVYILDRGKVVRRDGDGNAVRFTGTHTDITAQKRAELEAKEATRAKSMFLATMSHEIRTPLNGVLGLLQVLEGTELSTEQRELLSMITHSGEHLLVLINDILDLTKIEAGELALDWQPTDVGPLIESTASLFTELARNKGVDLVAESSIDDGRRFVTDPHRLRQILVNLVSNAVKFTDQGRVELRARLGDDGEAAQLVFTVVDSGKGILDTAAIWDGFRQEDATISRTHGGTGLGLTISRQLAVLLGGTIEVSSVVGRGSTFELRLPAEAAATTGPEAASVEPALDAAIAHLRVLVAEDNPINQRVASGMLRRLGLTATMVENGREALRACVESPFDLVLMDIHMPEMDGLEATVELTERLGCHCPRIVALSADVSEQGAADCRAAGMSGFLEKPFRLADLEAVLREAAAALD</sequence>
<dbReference type="SUPFAM" id="SSF52172">
    <property type="entry name" value="CheY-like"/>
    <property type="match status" value="1"/>
</dbReference>
<accession>A0A518BDY3</accession>
<dbReference type="InterPro" id="IPR036890">
    <property type="entry name" value="HATPase_C_sf"/>
</dbReference>
<dbReference type="Pfam" id="PF00072">
    <property type="entry name" value="Response_reg"/>
    <property type="match status" value="1"/>
</dbReference>
<dbReference type="Gene3D" id="3.30.565.10">
    <property type="entry name" value="Histidine kinase-like ATPase, C-terminal domain"/>
    <property type="match status" value="1"/>
</dbReference>
<dbReference type="InterPro" id="IPR036097">
    <property type="entry name" value="HisK_dim/P_sf"/>
</dbReference>
<dbReference type="Pfam" id="PF00512">
    <property type="entry name" value="HisKA"/>
    <property type="match status" value="1"/>
</dbReference>
<comment type="catalytic activity">
    <reaction evidence="1">
        <text>ATP + protein L-histidine = ADP + protein N-phospho-L-histidine.</text>
        <dbReference type="EC" id="2.7.13.3"/>
    </reaction>
</comment>
<dbReference type="SUPFAM" id="SSF47384">
    <property type="entry name" value="Homodimeric domain of signal transducing histidine kinase"/>
    <property type="match status" value="1"/>
</dbReference>
<proteinExistence type="predicted"/>
<organism evidence="13 14">
    <name type="scientific">Engelhardtia mirabilis</name>
    <dbReference type="NCBI Taxonomy" id="2528011"/>
    <lineage>
        <taxon>Bacteria</taxon>
        <taxon>Pseudomonadati</taxon>
        <taxon>Planctomycetota</taxon>
        <taxon>Planctomycetia</taxon>
        <taxon>Planctomycetia incertae sedis</taxon>
        <taxon>Engelhardtia</taxon>
    </lineage>
</organism>
<dbReference type="CDD" id="cd00130">
    <property type="entry name" value="PAS"/>
    <property type="match status" value="1"/>
</dbReference>
<evidence type="ECO:0000256" key="3">
    <source>
        <dbReference type="ARBA" id="ARBA00022553"/>
    </source>
</evidence>
<dbReference type="InterPro" id="IPR005467">
    <property type="entry name" value="His_kinase_dom"/>
</dbReference>
<feature type="domain" description="PAC" evidence="12">
    <location>
        <begin position="213"/>
        <end position="266"/>
    </location>
</feature>
<evidence type="ECO:0000256" key="4">
    <source>
        <dbReference type="ARBA" id="ARBA00022679"/>
    </source>
</evidence>
<dbReference type="InterPro" id="IPR001610">
    <property type="entry name" value="PAC"/>
</dbReference>
<evidence type="ECO:0000259" key="10">
    <source>
        <dbReference type="PROSITE" id="PS50109"/>
    </source>
</evidence>
<dbReference type="SMART" id="SM00448">
    <property type="entry name" value="REC"/>
    <property type="match status" value="1"/>
</dbReference>
<dbReference type="Gene3D" id="3.30.450.20">
    <property type="entry name" value="PAS domain"/>
    <property type="match status" value="1"/>
</dbReference>
<dbReference type="SMART" id="SM00388">
    <property type="entry name" value="HisKA"/>
    <property type="match status" value="1"/>
</dbReference>
<feature type="domain" description="Histidine kinase" evidence="10">
    <location>
        <begin position="277"/>
        <end position="495"/>
    </location>
</feature>
<dbReference type="PANTHER" id="PTHR45339">
    <property type="entry name" value="HYBRID SIGNAL TRANSDUCTION HISTIDINE KINASE J"/>
    <property type="match status" value="1"/>
</dbReference>
<dbReference type="Proteomes" id="UP000316921">
    <property type="component" value="Chromosome"/>
</dbReference>
<reference evidence="13 14" key="1">
    <citation type="submission" date="2019-02" db="EMBL/GenBank/DDBJ databases">
        <title>Deep-cultivation of Planctomycetes and their phenomic and genomic characterization uncovers novel biology.</title>
        <authorList>
            <person name="Wiegand S."/>
            <person name="Jogler M."/>
            <person name="Boedeker C."/>
            <person name="Pinto D."/>
            <person name="Vollmers J."/>
            <person name="Rivas-Marin E."/>
            <person name="Kohn T."/>
            <person name="Peeters S.H."/>
            <person name="Heuer A."/>
            <person name="Rast P."/>
            <person name="Oberbeckmann S."/>
            <person name="Bunk B."/>
            <person name="Jeske O."/>
            <person name="Meyerdierks A."/>
            <person name="Storesund J.E."/>
            <person name="Kallscheuer N."/>
            <person name="Luecker S."/>
            <person name="Lage O.M."/>
            <person name="Pohl T."/>
            <person name="Merkel B.J."/>
            <person name="Hornburger P."/>
            <person name="Mueller R.-W."/>
            <person name="Bruemmer F."/>
            <person name="Labrenz M."/>
            <person name="Spormann A.M."/>
            <person name="Op den Camp H."/>
            <person name="Overmann J."/>
            <person name="Amann R."/>
            <person name="Jetten M.S.M."/>
            <person name="Mascher T."/>
            <person name="Medema M.H."/>
            <person name="Devos D.P."/>
            <person name="Kaster A.-K."/>
            <person name="Ovreas L."/>
            <person name="Rohde M."/>
            <person name="Galperin M.Y."/>
            <person name="Jogler C."/>
        </authorList>
    </citation>
    <scope>NUCLEOTIDE SEQUENCE [LARGE SCALE GENOMIC DNA]</scope>
    <source>
        <strain evidence="13 14">Pla133</strain>
    </source>
</reference>
<dbReference type="InterPro" id="IPR000700">
    <property type="entry name" value="PAS-assoc_C"/>
</dbReference>
<evidence type="ECO:0000256" key="6">
    <source>
        <dbReference type="ARBA" id="ARBA00022777"/>
    </source>
</evidence>
<dbReference type="InterPro" id="IPR013655">
    <property type="entry name" value="PAS_fold_3"/>
</dbReference>
<name>A0A518BDY3_9BACT</name>
<dbReference type="FunFam" id="1.10.287.130:FF:000002">
    <property type="entry name" value="Two-component osmosensing histidine kinase"/>
    <property type="match status" value="1"/>
</dbReference>